<dbReference type="GO" id="GO:0005739">
    <property type="term" value="C:mitochondrion"/>
    <property type="evidence" value="ECO:0007669"/>
    <property type="project" value="UniProtKB-SubCell"/>
</dbReference>
<dbReference type="GO" id="GO:1990904">
    <property type="term" value="C:ribonucleoprotein complex"/>
    <property type="evidence" value="ECO:0007669"/>
    <property type="project" value="UniProtKB-KW"/>
</dbReference>
<evidence type="ECO:0000256" key="4">
    <source>
        <dbReference type="ARBA" id="ARBA00023128"/>
    </source>
</evidence>
<comment type="subcellular location">
    <subcellularLocation>
        <location evidence="1">Mitochondrion</location>
    </subcellularLocation>
</comment>
<evidence type="ECO:0000256" key="5">
    <source>
        <dbReference type="ARBA" id="ARBA00023274"/>
    </source>
</evidence>
<dbReference type="FunFam" id="1.10.455.10:FF:000006">
    <property type="entry name" value="37S ribosomal protein S7, mitochondrial"/>
    <property type="match status" value="1"/>
</dbReference>
<evidence type="ECO:0000256" key="2">
    <source>
        <dbReference type="ARBA" id="ARBA00007151"/>
    </source>
</evidence>
<dbReference type="AlphaFoldDB" id="C4JVH3"/>
<keyword evidence="5" id="KW-0687">Ribonucleoprotein</keyword>
<dbReference type="Gene3D" id="1.10.455.10">
    <property type="entry name" value="Ribosomal protein S7 domain"/>
    <property type="match status" value="1"/>
</dbReference>
<organism evidence="10 11">
    <name type="scientific">Uncinocarpus reesii (strain UAMH 1704)</name>
    <dbReference type="NCBI Taxonomy" id="336963"/>
    <lineage>
        <taxon>Eukaryota</taxon>
        <taxon>Fungi</taxon>
        <taxon>Dikarya</taxon>
        <taxon>Ascomycota</taxon>
        <taxon>Pezizomycotina</taxon>
        <taxon>Eurotiomycetes</taxon>
        <taxon>Eurotiomycetidae</taxon>
        <taxon>Onygenales</taxon>
        <taxon>Onygenaceae</taxon>
        <taxon>Uncinocarpus</taxon>
    </lineage>
</organism>
<dbReference type="CDD" id="cd14868">
    <property type="entry name" value="uS7_Mitochondria_Fungi"/>
    <property type="match status" value="1"/>
</dbReference>
<accession>C4JVH3</accession>
<feature type="domain" description="Small ribosomal subunit protein uS7" evidence="9">
    <location>
        <begin position="206"/>
        <end position="367"/>
    </location>
</feature>
<evidence type="ECO:0000256" key="6">
    <source>
        <dbReference type="ARBA" id="ARBA00037226"/>
    </source>
</evidence>
<gene>
    <name evidence="10" type="ORF">UREG_06565</name>
</gene>
<dbReference type="HOGENOM" id="CLU_049057_0_1_1"/>
<evidence type="ECO:0000256" key="7">
    <source>
        <dbReference type="ARBA" id="ARBA00039306"/>
    </source>
</evidence>
<evidence type="ECO:0000313" key="11">
    <source>
        <dbReference type="Proteomes" id="UP000002058"/>
    </source>
</evidence>
<dbReference type="InterPro" id="IPR047988">
    <property type="entry name" value="Ribosomal_uS7m_fungi"/>
</dbReference>
<proteinExistence type="inferred from homology"/>
<name>C4JVH3_UNCRE</name>
<dbReference type="OrthoDB" id="9972728at2759"/>
<dbReference type="RefSeq" id="XP_002583598.1">
    <property type="nucleotide sequence ID" value="XM_002583552.1"/>
</dbReference>
<evidence type="ECO:0000313" key="10">
    <source>
        <dbReference type="EMBL" id="EEP81700.1"/>
    </source>
</evidence>
<evidence type="ECO:0000259" key="9">
    <source>
        <dbReference type="Pfam" id="PF00177"/>
    </source>
</evidence>
<dbReference type="InterPro" id="IPR023798">
    <property type="entry name" value="Ribosomal_uS7_dom"/>
</dbReference>
<dbReference type="SUPFAM" id="SSF47973">
    <property type="entry name" value="Ribosomal protein S7"/>
    <property type="match status" value="1"/>
</dbReference>
<evidence type="ECO:0000256" key="8">
    <source>
        <dbReference type="SAM" id="MobiDB-lite"/>
    </source>
</evidence>
<dbReference type="KEGG" id="ure:UREG_06565"/>
<comment type="similarity">
    <text evidence="2">Belongs to the universal ribosomal protein uS7 family.</text>
</comment>
<feature type="compositionally biased region" description="Basic and acidic residues" evidence="8">
    <location>
        <begin position="64"/>
        <end position="76"/>
    </location>
</feature>
<keyword evidence="11" id="KW-1185">Reference proteome</keyword>
<dbReference type="EMBL" id="CH476618">
    <property type="protein sequence ID" value="EEP81700.1"/>
    <property type="molecule type" value="Genomic_DNA"/>
</dbReference>
<reference evidence="11" key="1">
    <citation type="journal article" date="2009" name="Genome Res.">
        <title>Comparative genomic analyses of the human fungal pathogens Coccidioides and their relatives.</title>
        <authorList>
            <person name="Sharpton T.J."/>
            <person name="Stajich J.E."/>
            <person name="Rounsley S.D."/>
            <person name="Gardner M.J."/>
            <person name="Wortman J.R."/>
            <person name="Jordar V.S."/>
            <person name="Maiti R."/>
            <person name="Kodira C.D."/>
            <person name="Neafsey D.E."/>
            <person name="Zeng Q."/>
            <person name="Hung C.-Y."/>
            <person name="McMahan C."/>
            <person name="Muszewska A."/>
            <person name="Grynberg M."/>
            <person name="Mandel M.A."/>
            <person name="Kellner E.M."/>
            <person name="Barker B.M."/>
            <person name="Galgiani J.N."/>
            <person name="Orbach M.J."/>
            <person name="Kirkland T.N."/>
            <person name="Cole G.T."/>
            <person name="Henn M.R."/>
            <person name="Birren B.W."/>
            <person name="Taylor J.W."/>
        </authorList>
    </citation>
    <scope>NUCLEOTIDE SEQUENCE [LARGE SCALE GENOMIC DNA]</scope>
    <source>
        <strain evidence="11">UAMH 1704</strain>
    </source>
</reference>
<dbReference type="eggNOG" id="KOG3291">
    <property type="taxonomic scope" value="Eukaryota"/>
</dbReference>
<sequence>MPPRINLLAAIRRVQISSISKTGAVRAYDGAFQGCTTPRVGLVSRIGARPCQIRMNSTSSGSGEGKDGKDVADEARGPNQDQLSSVSEEAAETARILEKRCGEVGGPELEQGTPVGEILKRDKDALKNMPKVLRDQIASQNNGGSRSFSTSARLRQEEVQNMRAAQELTVEPSVAAVAEMIAAAESNVDPEIKQGYKFEPPTTKLPKTEHVKKRYEDIVEQFTKMLMKDGKLGLAQKNMNSILHHLRTSPPPAVNPMRPLLPGPPAPQLPLNPILYLTLIVDSVAPIIKIRQFKGMAGGGMTLPIPRPLKQRQRRRAAIKWILDASEKRKNSQFAVRVANELVAVAEGRSSVWERRSQIHKSGATARANIRYAVRK</sequence>
<dbReference type="InterPro" id="IPR000235">
    <property type="entry name" value="Ribosomal_uS7"/>
</dbReference>
<dbReference type="PANTHER" id="PTHR11205">
    <property type="entry name" value="RIBOSOMAL PROTEIN S7"/>
    <property type="match status" value="1"/>
</dbReference>
<evidence type="ECO:0000256" key="3">
    <source>
        <dbReference type="ARBA" id="ARBA00022980"/>
    </source>
</evidence>
<keyword evidence="3" id="KW-0689">Ribosomal protein</keyword>
<dbReference type="FunCoup" id="C4JVH3">
    <property type="interactions" value="198"/>
</dbReference>
<dbReference type="GO" id="GO:0006412">
    <property type="term" value="P:translation"/>
    <property type="evidence" value="ECO:0007669"/>
    <property type="project" value="InterPro"/>
</dbReference>
<evidence type="ECO:0000256" key="1">
    <source>
        <dbReference type="ARBA" id="ARBA00004173"/>
    </source>
</evidence>
<dbReference type="InterPro" id="IPR036823">
    <property type="entry name" value="Ribosomal_uS7_dom_sf"/>
</dbReference>
<dbReference type="OMA" id="HRYDPVV"/>
<protein>
    <recommendedName>
        <fullName evidence="7">Small ribosomal subunit protein uS7m</fullName>
    </recommendedName>
</protein>
<dbReference type="InParanoid" id="C4JVH3"/>
<dbReference type="Proteomes" id="UP000002058">
    <property type="component" value="Unassembled WGS sequence"/>
</dbReference>
<dbReference type="STRING" id="336963.C4JVH3"/>
<dbReference type="Pfam" id="PF00177">
    <property type="entry name" value="Ribosomal_S7"/>
    <property type="match status" value="1"/>
</dbReference>
<keyword evidence="4" id="KW-0496">Mitochondrion</keyword>
<dbReference type="VEuPathDB" id="FungiDB:UREG_06565"/>
<feature type="region of interest" description="Disordered" evidence="8">
    <location>
        <begin position="53"/>
        <end position="92"/>
    </location>
</feature>
<comment type="function">
    <text evidence="6">Component of the mitochondrial ribosome (mitoribosome), a dedicated translation machinery responsible for the synthesis of mitochondrial genome-encoded proteins, including at least some of the essential transmembrane subunits of the mitochondrial respiratory chain. The mitoribosomes are attached to the mitochondrial inner membrane and translation products are cotranslationally integrated into the membrane.</text>
</comment>
<dbReference type="GO" id="GO:0005840">
    <property type="term" value="C:ribosome"/>
    <property type="evidence" value="ECO:0007669"/>
    <property type="project" value="UniProtKB-KW"/>
</dbReference>
<dbReference type="GeneID" id="8438394"/>